<dbReference type="AlphaFoldDB" id="A0A8T0QVR2"/>
<accession>A0A8T0QVR2</accession>
<gene>
    <name evidence="2" type="ORF">PVAP13_6NG093703</name>
</gene>
<feature type="non-terminal residue" evidence="2">
    <location>
        <position position="1"/>
    </location>
</feature>
<feature type="compositionally biased region" description="Pro residues" evidence="1">
    <location>
        <begin position="13"/>
        <end position="25"/>
    </location>
</feature>
<comment type="caution">
    <text evidence="2">The sequence shown here is derived from an EMBL/GenBank/DDBJ whole genome shotgun (WGS) entry which is preliminary data.</text>
</comment>
<sequence length="123" mass="12658">SHLPLTQPKRGHPPPSPVRPPPPDPESTAGRRHPRGRATRWLPPAALRPQAASARLPPPAGAVRGHAAAANPARRSLPPPAVPAPARPPPRPFDPAPGCRSAAASTHAVGYRACPSAHPGSSH</sequence>
<feature type="compositionally biased region" description="Low complexity" evidence="1">
    <location>
        <begin position="61"/>
        <end position="76"/>
    </location>
</feature>
<organism evidence="2 3">
    <name type="scientific">Panicum virgatum</name>
    <name type="common">Blackwell switchgrass</name>
    <dbReference type="NCBI Taxonomy" id="38727"/>
    <lineage>
        <taxon>Eukaryota</taxon>
        <taxon>Viridiplantae</taxon>
        <taxon>Streptophyta</taxon>
        <taxon>Embryophyta</taxon>
        <taxon>Tracheophyta</taxon>
        <taxon>Spermatophyta</taxon>
        <taxon>Magnoliopsida</taxon>
        <taxon>Liliopsida</taxon>
        <taxon>Poales</taxon>
        <taxon>Poaceae</taxon>
        <taxon>PACMAD clade</taxon>
        <taxon>Panicoideae</taxon>
        <taxon>Panicodae</taxon>
        <taxon>Paniceae</taxon>
        <taxon>Panicinae</taxon>
        <taxon>Panicum</taxon>
        <taxon>Panicum sect. Hiantes</taxon>
    </lineage>
</organism>
<dbReference type="EMBL" id="CM029048">
    <property type="protein sequence ID" value="KAG2577337.1"/>
    <property type="molecule type" value="Genomic_DNA"/>
</dbReference>
<dbReference type="Proteomes" id="UP000823388">
    <property type="component" value="Chromosome 6N"/>
</dbReference>
<evidence type="ECO:0000313" key="3">
    <source>
        <dbReference type="Proteomes" id="UP000823388"/>
    </source>
</evidence>
<evidence type="ECO:0000256" key="1">
    <source>
        <dbReference type="SAM" id="MobiDB-lite"/>
    </source>
</evidence>
<feature type="region of interest" description="Disordered" evidence="1">
    <location>
        <begin position="1"/>
        <end position="107"/>
    </location>
</feature>
<feature type="compositionally biased region" description="Pro residues" evidence="1">
    <location>
        <begin position="77"/>
        <end position="95"/>
    </location>
</feature>
<keyword evidence="3" id="KW-1185">Reference proteome</keyword>
<proteinExistence type="predicted"/>
<name>A0A8T0QVR2_PANVG</name>
<reference evidence="2" key="1">
    <citation type="submission" date="2020-05" db="EMBL/GenBank/DDBJ databases">
        <title>WGS assembly of Panicum virgatum.</title>
        <authorList>
            <person name="Lovell J.T."/>
            <person name="Jenkins J."/>
            <person name="Shu S."/>
            <person name="Juenger T.E."/>
            <person name="Schmutz J."/>
        </authorList>
    </citation>
    <scope>NUCLEOTIDE SEQUENCE</scope>
    <source>
        <strain evidence="2">AP13</strain>
    </source>
</reference>
<evidence type="ECO:0000313" key="2">
    <source>
        <dbReference type="EMBL" id="KAG2577337.1"/>
    </source>
</evidence>
<feature type="non-terminal residue" evidence="2">
    <location>
        <position position="123"/>
    </location>
</feature>
<protein>
    <submittedName>
        <fullName evidence="2">Uncharacterized protein</fullName>
    </submittedName>
</protein>